<keyword evidence="3" id="KW-0436">Ligase</keyword>
<comment type="caution">
    <text evidence="3">The sequence shown here is derived from an EMBL/GenBank/DDBJ whole genome shotgun (WGS) entry which is preliminary data.</text>
</comment>
<proteinExistence type="predicted"/>
<dbReference type="GO" id="GO:0004829">
    <property type="term" value="F:threonine-tRNA ligase activity"/>
    <property type="evidence" value="ECO:0007669"/>
    <property type="project" value="UniProtKB-EC"/>
</dbReference>
<dbReference type="Gene3D" id="3.40.50.800">
    <property type="entry name" value="Anticodon-binding domain"/>
    <property type="match status" value="1"/>
</dbReference>
<dbReference type="InterPro" id="IPR036621">
    <property type="entry name" value="Anticodon-bd_dom_sf"/>
</dbReference>
<name>A0A645K274_9ZZZZ</name>
<dbReference type="EC" id="6.1.1.3" evidence="3"/>
<feature type="domain" description="Anticodon-binding" evidence="2">
    <location>
        <begin position="2"/>
        <end position="72"/>
    </location>
</feature>
<keyword evidence="1" id="KW-0648">Protein biosynthesis</keyword>
<dbReference type="GO" id="GO:0006435">
    <property type="term" value="P:threonyl-tRNA aminoacylation"/>
    <property type="evidence" value="ECO:0007669"/>
    <property type="project" value="TreeGrafter"/>
</dbReference>
<dbReference type="Pfam" id="PF03129">
    <property type="entry name" value="HGTP_anticodon"/>
    <property type="match status" value="1"/>
</dbReference>
<reference evidence="3" key="1">
    <citation type="submission" date="2019-08" db="EMBL/GenBank/DDBJ databases">
        <authorList>
            <person name="Kucharzyk K."/>
            <person name="Murdoch R.W."/>
            <person name="Higgins S."/>
            <person name="Loffler F."/>
        </authorList>
    </citation>
    <scope>NUCLEOTIDE SEQUENCE</scope>
</reference>
<sequence length="80" mass="9026">MKQLRASGLRAYLDDGADRMNAKIRNAQNMKVPYMLVLGEREMLAGAVSVRLRNGKQENGVPLQDFIASVRQTVEHKEQI</sequence>
<evidence type="ECO:0000259" key="2">
    <source>
        <dbReference type="Pfam" id="PF03129"/>
    </source>
</evidence>
<evidence type="ECO:0000313" key="3">
    <source>
        <dbReference type="EMBL" id="MPN65153.1"/>
    </source>
</evidence>
<dbReference type="PANTHER" id="PTHR11451:SF44">
    <property type="entry name" value="THREONINE--TRNA LIGASE, CHLOROPLASTIC_MITOCHONDRIAL 2"/>
    <property type="match status" value="1"/>
</dbReference>
<gene>
    <name evidence="3" type="primary">thrS_43</name>
    <name evidence="3" type="ORF">SDC9_212932</name>
</gene>
<evidence type="ECO:0000256" key="1">
    <source>
        <dbReference type="ARBA" id="ARBA00022917"/>
    </source>
</evidence>
<dbReference type="AlphaFoldDB" id="A0A645K274"/>
<dbReference type="PANTHER" id="PTHR11451">
    <property type="entry name" value="THREONINE-TRNA LIGASE"/>
    <property type="match status" value="1"/>
</dbReference>
<dbReference type="InterPro" id="IPR004154">
    <property type="entry name" value="Anticodon-bd"/>
</dbReference>
<protein>
    <submittedName>
        <fullName evidence="3">Threonine--tRNA ligase</fullName>
        <ecNumber evidence="3">6.1.1.3</ecNumber>
    </submittedName>
</protein>
<dbReference type="SUPFAM" id="SSF52954">
    <property type="entry name" value="Class II aaRS ABD-related"/>
    <property type="match status" value="1"/>
</dbReference>
<dbReference type="EMBL" id="VSSQ01147089">
    <property type="protein sequence ID" value="MPN65153.1"/>
    <property type="molecule type" value="Genomic_DNA"/>
</dbReference>
<organism evidence="3">
    <name type="scientific">bioreactor metagenome</name>
    <dbReference type="NCBI Taxonomy" id="1076179"/>
    <lineage>
        <taxon>unclassified sequences</taxon>
        <taxon>metagenomes</taxon>
        <taxon>ecological metagenomes</taxon>
    </lineage>
</organism>
<accession>A0A645K274</accession>